<name>A0A1I7ZV46_9BILA</name>
<organism evidence="2 3">
    <name type="scientific">Steinernema glaseri</name>
    <dbReference type="NCBI Taxonomy" id="37863"/>
    <lineage>
        <taxon>Eukaryota</taxon>
        <taxon>Metazoa</taxon>
        <taxon>Ecdysozoa</taxon>
        <taxon>Nematoda</taxon>
        <taxon>Chromadorea</taxon>
        <taxon>Rhabditida</taxon>
        <taxon>Tylenchina</taxon>
        <taxon>Panagrolaimomorpha</taxon>
        <taxon>Strongyloidoidea</taxon>
        <taxon>Steinernematidae</taxon>
        <taxon>Steinernema</taxon>
    </lineage>
</organism>
<proteinExistence type="predicted"/>
<evidence type="ECO:0000313" key="2">
    <source>
        <dbReference type="Proteomes" id="UP000095287"/>
    </source>
</evidence>
<keyword evidence="2" id="KW-1185">Reference proteome</keyword>
<reference evidence="3" key="1">
    <citation type="submission" date="2016-11" db="UniProtKB">
        <authorList>
            <consortium name="WormBaseParasite"/>
        </authorList>
    </citation>
    <scope>IDENTIFICATION</scope>
</reference>
<sequence length="75" mass="8217">MMTTTTSTVDEDYVAAATALHNAHRLTNVTNRARRQLASGRVAALLCMPVSSRRISRRGQHAADDGSRPLLVRSR</sequence>
<dbReference type="WBParaSite" id="L893_g3009.t1">
    <property type="protein sequence ID" value="L893_g3009.t1"/>
    <property type="gene ID" value="L893_g3009"/>
</dbReference>
<evidence type="ECO:0000313" key="3">
    <source>
        <dbReference type="WBParaSite" id="L893_g3009.t1"/>
    </source>
</evidence>
<accession>A0A1I7ZV46</accession>
<feature type="region of interest" description="Disordered" evidence="1">
    <location>
        <begin position="55"/>
        <end position="75"/>
    </location>
</feature>
<protein>
    <submittedName>
        <fullName evidence="3">Hypothethical protein</fullName>
    </submittedName>
</protein>
<dbReference type="Proteomes" id="UP000095287">
    <property type="component" value="Unplaced"/>
</dbReference>
<dbReference type="AlphaFoldDB" id="A0A1I7ZV46"/>
<evidence type="ECO:0000256" key="1">
    <source>
        <dbReference type="SAM" id="MobiDB-lite"/>
    </source>
</evidence>